<dbReference type="EMBL" id="JBHSNO010000005">
    <property type="protein sequence ID" value="MFC5589555.1"/>
    <property type="molecule type" value="Genomic_DNA"/>
</dbReference>
<dbReference type="InterPro" id="IPR003439">
    <property type="entry name" value="ABC_transporter-like_ATP-bd"/>
</dbReference>
<dbReference type="PANTHER" id="PTHR45772:SF7">
    <property type="entry name" value="AMINO ACID ABC TRANSPORTER ATP-BINDING PROTEIN"/>
    <property type="match status" value="1"/>
</dbReference>
<dbReference type="Pfam" id="PF12399">
    <property type="entry name" value="BCA_ABC_TP_C"/>
    <property type="match status" value="1"/>
</dbReference>
<keyword evidence="6" id="KW-1185">Reference proteome</keyword>
<dbReference type="PROSITE" id="PS00211">
    <property type="entry name" value="ABC_TRANSPORTER_1"/>
    <property type="match status" value="1"/>
</dbReference>
<dbReference type="Gene3D" id="3.40.50.300">
    <property type="entry name" value="P-loop containing nucleotide triphosphate hydrolases"/>
    <property type="match status" value="1"/>
</dbReference>
<reference evidence="6" key="1">
    <citation type="journal article" date="2019" name="Int. J. Syst. Evol. Microbiol.">
        <title>The Global Catalogue of Microorganisms (GCM) 10K type strain sequencing project: providing services to taxonomists for standard genome sequencing and annotation.</title>
        <authorList>
            <consortium name="The Broad Institute Genomics Platform"/>
            <consortium name="The Broad Institute Genome Sequencing Center for Infectious Disease"/>
            <person name="Wu L."/>
            <person name="Ma J."/>
        </authorList>
    </citation>
    <scope>NUCLEOTIDE SEQUENCE [LARGE SCALE GENOMIC DNA]</scope>
    <source>
        <strain evidence="6">CGMCC 4.1434</strain>
    </source>
</reference>
<evidence type="ECO:0000313" key="6">
    <source>
        <dbReference type="Proteomes" id="UP001596109"/>
    </source>
</evidence>
<protein>
    <submittedName>
        <fullName evidence="5">ABC transporter ATP-binding protein</fullName>
    </submittedName>
</protein>
<gene>
    <name evidence="5" type="ORF">ACFPRA_11685</name>
</gene>
<dbReference type="GO" id="GO:0005524">
    <property type="term" value="F:ATP binding"/>
    <property type="evidence" value="ECO:0007669"/>
    <property type="project" value="UniProtKB-KW"/>
</dbReference>
<dbReference type="InterPro" id="IPR027417">
    <property type="entry name" value="P-loop_NTPase"/>
</dbReference>
<proteinExistence type="predicted"/>
<dbReference type="InterPro" id="IPR032823">
    <property type="entry name" value="BCA_ABC_TP_C"/>
</dbReference>
<dbReference type="RefSeq" id="WP_381434404.1">
    <property type="nucleotide sequence ID" value="NZ_JBHSNO010000005.1"/>
</dbReference>
<keyword evidence="2" id="KW-0547">Nucleotide-binding</keyword>
<sequence length="258" mass="28682">MVLEVKKISKNFGGIQALTDVSFSIEQGEVIGLIGPNGAGKTTMFNMITAMFPPSSGEIIFMGKSLSGLKPHEITKLGICRTFQNIRLFSDLTVRENVMVGNHCRLTTGVWQSVFRTKHQKQEEKKVLEKADEILEIVGLLEHSQTIAKNLSYGQQRRLEIARALASDPKLLLLDEPAAGMNEKETNDLFDLITKIKSLGITVLLIEHDMPLVMRICSRLVVLNFGEKIAEGTPDSIQTNKEVIEAYLGVEEEEEELA</sequence>
<accession>A0ABW0TJE8</accession>
<evidence type="ECO:0000256" key="1">
    <source>
        <dbReference type="ARBA" id="ARBA00022448"/>
    </source>
</evidence>
<name>A0ABW0TJE8_9BACL</name>
<evidence type="ECO:0000259" key="4">
    <source>
        <dbReference type="PROSITE" id="PS50893"/>
    </source>
</evidence>
<dbReference type="Pfam" id="PF00005">
    <property type="entry name" value="ABC_tran"/>
    <property type="match status" value="1"/>
</dbReference>
<evidence type="ECO:0000313" key="5">
    <source>
        <dbReference type="EMBL" id="MFC5589555.1"/>
    </source>
</evidence>
<dbReference type="InterPro" id="IPR017871">
    <property type="entry name" value="ABC_transporter-like_CS"/>
</dbReference>
<dbReference type="PROSITE" id="PS50893">
    <property type="entry name" value="ABC_TRANSPORTER_2"/>
    <property type="match status" value="1"/>
</dbReference>
<feature type="domain" description="ABC transporter" evidence="4">
    <location>
        <begin position="3"/>
        <end position="250"/>
    </location>
</feature>
<comment type="caution">
    <text evidence="5">The sequence shown here is derived from an EMBL/GenBank/DDBJ whole genome shotgun (WGS) entry which is preliminary data.</text>
</comment>
<keyword evidence="1" id="KW-0813">Transport</keyword>
<keyword evidence="3 5" id="KW-0067">ATP-binding</keyword>
<dbReference type="CDD" id="cd03219">
    <property type="entry name" value="ABC_Mj1267_LivG_branched"/>
    <property type="match status" value="1"/>
</dbReference>
<organism evidence="5 6">
    <name type="scientific">Sporosarcina soli</name>
    <dbReference type="NCBI Taxonomy" id="334736"/>
    <lineage>
        <taxon>Bacteria</taxon>
        <taxon>Bacillati</taxon>
        <taxon>Bacillota</taxon>
        <taxon>Bacilli</taxon>
        <taxon>Bacillales</taxon>
        <taxon>Caryophanaceae</taxon>
        <taxon>Sporosarcina</taxon>
    </lineage>
</organism>
<dbReference type="Proteomes" id="UP001596109">
    <property type="component" value="Unassembled WGS sequence"/>
</dbReference>
<dbReference type="SMART" id="SM00382">
    <property type="entry name" value="AAA"/>
    <property type="match status" value="1"/>
</dbReference>
<evidence type="ECO:0000256" key="3">
    <source>
        <dbReference type="ARBA" id="ARBA00022840"/>
    </source>
</evidence>
<dbReference type="PANTHER" id="PTHR45772">
    <property type="entry name" value="CONSERVED COMPONENT OF ABC TRANSPORTER FOR NATURAL AMINO ACIDS-RELATED"/>
    <property type="match status" value="1"/>
</dbReference>
<evidence type="ECO:0000256" key="2">
    <source>
        <dbReference type="ARBA" id="ARBA00022741"/>
    </source>
</evidence>
<dbReference type="SUPFAM" id="SSF52540">
    <property type="entry name" value="P-loop containing nucleoside triphosphate hydrolases"/>
    <property type="match status" value="1"/>
</dbReference>
<dbReference type="InterPro" id="IPR003593">
    <property type="entry name" value="AAA+_ATPase"/>
</dbReference>
<dbReference type="InterPro" id="IPR051120">
    <property type="entry name" value="ABC_AA/LPS_Transport"/>
</dbReference>